<evidence type="ECO:0000313" key="2">
    <source>
        <dbReference type="Proteomes" id="UP001157502"/>
    </source>
</evidence>
<evidence type="ECO:0000313" key="1">
    <source>
        <dbReference type="EMBL" id="KAJ8011209.1"/>
    </source>
</evidence>
<protein>
    <submittedName>
        <fullName evidence="1">Uncharacterized protein</fullName>
    </submittedName>
</protein>
<proteinExistence type="predicted"/>
<dbReference type="EMBL" id="CM055732">
    <property type="protein sequence ID" value="KAJ8011209.1"/>
    <property type="molecule type" value="Genomic_DNA"/>
</dbReference>
<gene>
    <name evidence="1" type="ORF">DPEC_G00055790</name>
</gene>
<accession>A0ACC2H5M0</accession>
<sequence>MKSQLLSVLLLCVLCRQVVRTEDDAPVNAVRLCGRELLRAVVNTCGGSRWRKHPGEDVDGGLDHNGLISWRDGPRPRRRQTELSKALAAMCCQLGCHKSDLTVMC</sequence>
<reference evidence="1" key="1">
    <citation type="submission" date="2021-05" db="EMBL/GenBank/DDBJ databases">
        <authorList>
            <person name="Pan Q."/>
            <person name="Jouanno E."/>
            <person name="Zahm M."/>
            <person name="Klopp C."/>
            <person name="Cabau C."/>
            <person name="Louis A."/>
            <person name="Berthelot C."/>
            <person name="Parey E."/>
            <person name="Roest Crollius H."/>
            <person name="Montfort J."/>
            <person name="Robinson-Rechavi M."/>
            <person name="Bouchez O."/>
            <person name="Lampietro C."/>
            <person name="Lopez Roques C."/>
            <person name="Donnadieu C."/>
            <person name="Postlethwait J."/>
            <person name="Bobe J."/>
            <person name="Dillon D."/>
            <person name="Chandos A."/>
            <person name="von Hippel F."/>
            <person name="Guiguen Y."/>
        </authorList>
    </citation>
    <scope>NUCLEOTIDE SEQUENCE</scope>
    <source>
        <strain evidence="1">YG-Jan2019</strain>
    </source>
</reference>
<keyword evidence="2" id="KW-1185">Reference proteome</keyword>
<comment type="caution">
    <text evidence="1">The sequence shown here is derived from an EMBL/GenBank/DDBJ whole genome shotgun (WGS) entry which is preliminary data.</text>
</comment>
<dbReference type="Proteomes" id="UP001157502">
    <property type="component" value="Chromosome 5"/>
</dbReference>
<name>A0ACC2H5M0_DALPE</name>
<organism evidence="1 2">
    <name type="scientific">Dallia pectoralis</name>
    <name type="common">Alaska blackfish</name>
    <dbReference type="NCBI Taxonomy" id="75939"/>
    <lineage>
        <taxon>Eukaryota</taxon>
        <taxon>Metazoa</taxon>
        <taxon>Chordata</taxon>
        <taxon>Craniata</taxon>
        <taxon>Vertebrata</taxon>
        <taxon>Euteleostomi</taxon>
        <taxon>Actinopterygii</taxon>
        <taxon>Neopterygii</taxon>
        <taxon>Teleostei</taxon>
        <taxon>Protacanthopterygii</taxon>
        <taxon>Esociformes</taxon>
        <taxon>Umbridae</taxon>
        <taxon>Dallia</taxon>
    </lineage>
</organism>